<name>A0A0K2SPG2_LIMPI</name>
<evidence type="ECO:0000259" key="6">
    <source>
        <dbReference type="SMART" id="SM00849"/>
    </source>
</evidence>
<dbReference type="GO" id="GO:0046872">
    <property type="term" value="F:metal ion binding"/>
    <property type="evidence" value="ECO:0007669"/>
    <property type="project" value="UniProtKB-KW"/>
</dbReference>
<dbReference type="InterPro" id="IPR036866">
    <property type="entry name" value="RibonucZ/Hydroxyglut_hydro"/>
</dbReference>
<evidence type="ECO:0000256" key="4">
    <source>
        <dbReference type="ARBA" id="ARBA00022833"/>
    </source>
</evidence>
<dbReference type="KEGG" id="lpil:LIP_3211"/>
<feature type="domain" description="Metallo-beta-lactamase" evidence="6">
    <location>
        <begin position="12"/>
        <end position="195"/>
    </location>
</feature>
<keyword evidence="4" id="KW-0862">Zinc</keyword>
<keyword evidence="3" id="KW-0378">Hydrolase</keyword>
<gene>
    <name evidence="7" type="ORF">LIP_3211</name>
</gene>
<dbReference type="InterPro" id="IPR051453">
    <property type="entry name" value="MBL_Glyoxalase_II"/>
</dbReference>
<feature type="compositionally biased region" description="Basic and acidic residues" evidence="5">
    <location>
        <begin position="202"/>
        <end position="219"/>
    </location>
</feature>
<evidence type="ECO:0000256" key="1">
    <source>
        <dbReference type="ARBA" id="ARBA00001947"/>
    </source>
</evidence>
<dbReference type="Proteomes" id="UP000065807">
    <property type="component" value="Chromosome"/>
</dbReference>
<organism evidence="7 8">
    <name type="scientific">Limnochorda pilosa</name>
    <dbReference type="NCBI Taxonomy" id="1555112"/>
    <lineage>
        <taxon>Bacteria</taxon>
        <taxon>Bacillati</taxon>
        <taxon>Bacillota</taxon>
        <taxon>Limnochordia</taxon>
        <taxon>Limnochordales</taxon>
        <taxon>Limnochordaceae</taxon>
        <taxon>Limnochorda</taxon>
    </lineage>
</organism>
<dbReference type="OrthoDB" id="9802248at2"/>
<dbReference type="AlphaFoldDB" id="A0A0K2SPG2"/>
<keyword evidence="2" id="KW-0479">Metal-binding</keyword>
<dbReference type="Pfam" id="PF00753">
    <property type="entry name" value="Lactamase_B"/>
    <property type="match status" value="1"/>
</dbReference>
<feature type="region of interest" description="Disordered" evidence="5">
    <location>
        <begin position="195"/>
        <end position="219"/>
    </location>
</feature>
<dbReference type="PANTHER" id="PTHR46233">
    <property type="entry name" value="HYDROXYACYLGLUTATHIONE HYDROLASE GLOC"/>
    <property type="match status" value="1"/>
</dbReference>
<dbReference type="SUPFAM" id="SSF56281">
    <property type="entry name" value="Metallo-hydrolase/oxidoreductase"/>
    <property type="match status" value="1"/>
</dbReference>
<dbReference type="STRING" id="1555112.LIP_3211"/>
<comment type="cofactor">
    <cofactor evidence="1">
        <name>Zn(2+)</name>
        <dbReference type="ChEBI" id="CHEBI:29105"/>
    </cofactor>
</comment>
<reference evidence="8" key="2">
    <citation type="journal article" date="2016" name="Int. J. Syst. Evol. Microbiol.">
        <title>Complete genome sequence and cell structure of Limnochorda pilosa, a Gram-negative spore-former within the phylum Firmicutes.</title>
        <authorList>
            <person name="Watanabe M."/>
            <person name="Kojima H."/>
            <person name="Fukui M."/>
        </authorList>
    </citation>
    <scope>NUCLEOTIDE SEQUENCE [LARGE SCALE GENOMIC DNA]</scope>
    <source>
        <strain evidence="8">HC45</strain>
    </source>
</reference>
<evidence type="ECO:0000256" key="3">
    <source>
        <dbReference type="ARBA" id="ARBA00022801"/>
    </source>
</evidence>
<protein>
    <submittedName>
        <fullName evidence="7">Beta-lactamase</fullName>
    </submittedName>
</protein>
<dbReference type="RefSeq" id="WP_068140247.1">
    <property type="nucleotide sequence ID" value="NZ_AP014924.1"/>
</dbReference>
<dbReference type="SMART" id="SM00849">
    <property type="entry name" value="Lactamase_B"/>
    <property type="match status" value="1"/>
</dbReference>
<reference evidence="8" key="1">
    <citation type="submission" date="2015-07" db="EMBL/GenBank/DDBJ databases">
        <title>Complete genome sequence and phylogenetic analysis of Limnochorda pilosa.</title>
        <authorList>
            <person name="Watanabe M."/>
            <person name="Kojima H."/>
            <person name="Fukui M."/>
        </authorList>
    </citation>
    <scope>NUCLEOTIDE SEQUENCE [LARGE SCALE GENOMIC DNA]</scope>
    <source>
        <strain evidence="8">HC45</strain>
    </source>
</reference>
<dbReference type="PATRIC" id="fig|1555112.3.peg.3249"/>
<proteinExistence type="predicted"/>
<accession>A0A0K2SPG2</accession>
<dbReference type="GO" id="GO:0016787">
    <property type="term" value="F:hydrolase activity"/>
    <property type="evidence" value="ECO:0007669"/>
    <property type="project" value="UniProtKB-KW"/>
</dbReference>
<dbReference type="CDD" id="cd06262">
    <property type="entry name" value="metallo-hydrolase-like_MBL-fold"/>
    <property type="match status" value="1"/>
</dbReference>
<dbReference type="Gene3D" id="3.60.15.10">
    <property type="entry name" value="Ribonuclease Z/Hydroxyacylglutathione hydrolase-like"/>
    <property type="match status" value="1"/>
</dbReference>
<evidence type="ECO:0000256" key="2">
    <source>
        <dbReference type="ARBA" id="ARBA00022723"/>
    </source>
</evidence>
<evidence type="ECO:0000313" key="7">
    <source>
        <dbReference type="EMBL" id="BAS29028.1"/>
    </source>
</evidence>
<dbReference type="InterPro" id="IPR001279">
    <property type="entry name" value="Metallo-B-lactamas"/>
</dbReference>
<evidence type="ECO:0000256" key="5">
    <source>
        <dbReference type="SAM" id="MobiDB-lite"/>
    </source>
</evidence>
<dbReference type="EMBL" id="AP014924">
    <property type="protein sequence ID" value="BAS29028.1"/>
    <property type="molecule type" value="Genomic_DNA"/>
</dbReference>
<keyword evidence="8" id="KW-1185">Reference proteome</keyword>
<evidence type="ECO:0000313" key="8">
    <source>
        <dbReference type="Proteomes" id="UP000065807"/>
    </source>
</evidence>
<sequence>MRWERLVVGPIESNCYLLFHRPEGEAAVIDPGGDAGRILDAIARRALRITYILLTHTHFDHIGALAQVQAATGAPVLVHAAEAGWIGDPTLNLSANLTGLLPEPVQGPPPDRLLHGGEQVKVAGQSVRVLATPGHTPGGLSFWLPRQAWVFTGDALFRGSIGRTDLPGGDPVLLIDGITRSLLSLPDETVILPGHGPESTIGEERRANPFLQDAHRFSP</sequence>
<dbReference type="PANTHER" id="PTHR46233:SF3">
    <property type="entry name" value="HYDROXYACYLGLUTATHIONE HYDROLASE GLOC"/>
    <property type="match status" value="1"/>
</dbReference>